<evidence type="ECO:0000313" key="10">
    <source>
        <dbReference type="Proteomes" id="UP000428260"/>
    </source>
</evidence>
<feature type="domain" description="4Fe-4S ferredoxin-type" evidence="8">
    <location>
        <begin position="282"/>
        <end position="309"/>
    </location>
</feature>
<dbReference type="InterPro" id="IPR052378">
    <property type="entry name" value="NosR_regulator"/>
</dbReference>
<evidence type="ECO:0000256" key="6">
    <source>
        <dbReference type="ARBA" id="ARBA00023136"/>
    </source>
</evidence>
<feature type="transmembrane region" description="Helical" evidence="7">
    <location>
        <begin position="125"/>
        <end position="144"/>
    </location>
</feature>
<dbReference type="Proteomes" id="UP000428260">
    <property type="component" value="Chromosome"/>
</dbReference>
<dbReference type="KEGG" id="mcos:GM418_18290"/>
<dbReference type="InterPro" id="IPR017900">
    <property type="entry name" value="4Fe4S_Fe_S_CS"/>
</dbReference>
<keyword evidence="5" id="KW-0411">Iron-sulfur</keyword>
<dbReference type="GO" id="GO:0051536">
    <property type="term" value="F:iron-sulfur cluster binding"/>
    <property type="evidence" value="ECO:0007669"/>
    <property type="project" value="UniProtKB-KW"/>
</dbReference>
<gene>
    <name evidence="9" type="ORF">GM418_18290</name>
</gene>
<dbReference type="Gene3D" id="3.30.70.20">
    <property type="match status" value="1"/>
</dbReference>
<evidence type="ECO:0000256" key="2">
    <source>
        <dbReference type="ARBA" id="ARBA00022475"/>
    </source>
</evidence>
<keyword evidence="6 7" id="KW-0472">Membrane</keyword>
<feature type="transmembrane region" description="Helical" evidence="7">
    <location>
        <begin position="12"/>
        <end position="35"/>
    </location>
</feature>
<dbReference type="SUPFAM" id="SSF54862">
    <property type="entry name" value="4Fe-4S ferredoxins"/>
    <property type="match status" value="1"/>
</dbReference>
<dbReference type="GO" id="GO:0046872">
    <property type="term" value="F:metal ion binding"/>
    <property type="evidence" value="ECO:0007669"/>
    <property type="project" value="UniProtKB-KW"/>
</dbReference>
<accession>A0A6I6JWN6</accession>
<dbReference type="GO" id="GO:0005886">
    <property type="term" value="C:plasma membrane"/>
    <property type="evidence" value="ECO:0007669"/>
    <property type="project" value="UniProtKB-SubCell"/>
</dbReference>
<keyword evidence="2" id="KW-1003">Cell membrane</keyword>
<evidence type="ECO:0000256" key="3">
    <source>
        <dbReference type="ARBA" id="ARBA00022723"/>
    </source>
</evidence>
<keyword evidence="7" id="KW-1133">Transmembrane helix</keyword>
<dbReference type="EMBL" id="CP046401">
    <property type="protein sequence ID" value="QGY45550.1"/>
    <property type="molecule type" value="Genomic_DNA"/>
</dbReference>
<evidence type="ECO:0000259" key="8">
    <source>
        <dbReference type="PROSITE" id="PS51379"/>
    </source>
</evidence>
<feature type="domain" description="4Fe-4S ferredoxin-type" evidence="8">
    <location>
        <begin position="252"/>
        <end position="280"/>
    </location>
</feature>
<organism evidence="9 10">
    <name type="scientific">Maribellus comscasis</name>
    <dbReference type="NCBI Taxonomy" id="2681766"/>
    <lineage>
        <taxon>Bacteria</taxon>
        <taxon>Pseudomonadati</taxon>
        <taxon>Bacteroidota</taxon>
        <taxon>Bacteroidia</taxon>
        <taxon>Marinilabiliales</taxon>
        <taxon>Prolixibacteraceae</taxon>
        <taxon>Maribellus</taxon>
    </lineage>
</organism>
<reference evidence="9 10" key="1">
    <citation type="submission" date="2019-11" db="EMBL/GenBank/DDBJ databases">
        <authorList>
            <person name="Zheng R.K."/>
            <person name="Sun C.M."/>
        </authorList>
    </citation>
    <scope>NUCLEOTIDE SEQUENCE [LARGE SCALE GENOMIC DNA]</scope>
    <source>
        <strain evidence="9 10">WC007</strain>
    </source>
</reference>
<evidence type="ECO:0000256" key="5">
    <source>
        <dbReference type="ARBA" id="ARBA00023014"/>
    </source>
</evidence>
<feature type="transmembrane region" description="Helical" evidence="7">
    <location>
        <begin position="55"/>
        <end position="83"/>
    </location>
</feature>
<feature type="transmembrane region" description="Helical" evidence="7">
    <location>
        <begin position="315"/>
        <end position="334"/>
    </location>
</feature>
<dbReference type="RefSeq" id="WP_158868693.1">
    <property type="nucleotide sequence ID" value="NZ_CP046401.1"/>
</dbReference>
<dbReference type="PANTHER" id="PTHR30224">
    <property type="entry name" value="ELECTRON TRANSPORT PROTEIN"/>
    <property type="match status" value="1"/>
</dbReference>
<evidence type="ECO:0000313" key="9">
    <source>
        <dbReference type="EMBL" id="QGY45550.1"/>
    </source>
</evidence>
<sequence length="648" mass="72948">MKLKTKNANWPRLVAQWGVIAFILILAFFPSILNITTPDFEAYCPFGGLQALGSYLLSGALSCTMTSAQIVMGILLFTGIVLLSKLFCSYICPIGTISEWLGRLGDKLKIRFTIKGFADKALRSLKYILLFITLYFTLQSNELFCKKFDPYFGVASGFNSDVVILYVAISIALVVFGSIFIRLFWCKYLCPLGAISNIFKFTLFFAATLAVYLILLQLGVYISYVYPLAVACAGGYIIELTGHQKSKFFPVAKITRNTDSCIDCQLCSKKCPQAIDVASLKTVKHVDCNLCGDCLLVCPEKNTLTINKKRNWNRVPVIATVLLVILGITLGSVWEVPTIDERWEEPEVIENAAVFNQAGLKNIKCYGSSMAFANKMRNVEGVYGVATYVKHHRVKLYYNPEILNDEKIQELLFTPQKKPIQPLAKGIDKVYEVSLTLENFFDSFDFSYLSILLKQKTDAVGVISEYACPVIVKIYFPEEVKNEEELISILESETLTYETTAGESTVKLKYEVASKPEYKTITRNEYVNLLFSPYQSVFNKRTSYSNDVLNSYLLPLGKNRGLRSRFPYIVSHLSNDNGIVEFKTKLDSTMEEVAEIFYVDTLTNEQNIIDALLKDSLSITYTNGKTAKVKNMFDFNETLSASNQPENK</sequence>
<comment type="subcellular location">
    <subcellularLocation>
        <location evidence="1">Cell membrane</location>
    </subcellularLocation>
</comment>
<dbReference type="InterPro" id="IPR017896">
    <property type="entry name" value="4Fe4S_Fe-S-bd"/>
</dbReference>
<keyword evidence="7" id="KW-0812">Transmembrane</keyword>
<dbReference type="PROSITE" id="PS51379">
    <property type="entry name" value="4FE4S_FER_2"/>
    <property type="match status" value="2"/>
</dbReference>
<keyword evidence="3" id="KW-0479">Metal-binding</keyword>
<evidence type="ECO:0000256" key="4">
    <source>
        <dbReference type="ARBA" id="ARBA00023004"/>
    </source>
</evidence>
<feature type="transmembrane region" description="Helical" evidence="7">
    <location>
        <begin position="197"/>
        <end position="215"/>
    </location>
</feature>
<keyword evidence="10" id="KW-1185">Reference proteome</keyword>
<evidence type="ECO:0000256" key="1">
    <source>
        <dbReference type="ARBA" id="ARBA00004236"/>
    </source>
</evidence>
<name>A0A6I6JWN6_9BACT</name>
<feature type="transmembrane region" description="Helical" evidence="7">
    <location>
        <begin position="164"/>
        <end position="185"/>
    </location>
</feature>
<protein>
    <submittedName>
        <fullName evidence="9">4Fe-4S binding protein</fullName>
    </submittedName>
</protein>
<dbReference type="Pfam" id="PF12801">
    <property type="entry name" value="Fer4_5"/>
    <property type="match status" value="2"/>
</dbReference>
<dbReference type="PROSITE" id="PS00198">
    <property type="entry name" value="4FE4S_FER_1"/>
    <property type="match status" value="2"/>
</dbReference>
<proteinExistence type="predicted"/>
<keyword evidence="4" id="KW-0408">Iron</keyword>
<evidence type="ECO:0000256" key="7">
    <source>
        <dbReference type="SAM" id="Phobius"/>
    </source>
</evidence>
<dbReference type="AlphaFoldDB" id="A0A6I6JWN6"/>
<dbReference type="PANTHER" id="PTHR30224:SF4">
    <property type="entry name" value="ELECTRON TRANSPORT PROTEIN YCCM-RELATED"/>
    <property type="match status" value="1"/>
</dbReference>
<feature type="transmembrane region" description="Helical" evidence="7">
    <location>
        <begin position="221"/>
        <end position="238"/>
    </location>
</feature>